<dbReference type="InterPro" id="IPR005162">
    <property type="entry name" value="Retrotrans_gag_dom"/>
</dbReference>
<proteinExistence type="predicted"/>
<accession>A0AAV0CDG4</accession>
<evidence type="ECO:0000313" key="3">
    <source>
        <dbReference type="EMBL" id="CAH9071517.1"/>
    </source>
</evidence>
<feature type="region of interest" description="Disordered" evidence="1">
    <location>
        <begin position="344"/>
        <end position="376"/>
    </location>
</feature>
<evidence type="ECO:0000259" key="2">
    <source>
        <dbReference type="Pfam" id="PF03732"/>
    </source>
</evidence>
<organism evidence="3 4">
    <name type="scientific">Cuscuta epithymum</name>
    <dbReference type="NCBI Taxonomy" id="186058"/>
    <lineage>
        <taxon>Eukaryota</taxon>
        <taxon>Viridiplantae</taxon>
        <taxon>Streptophyta</taxon>
        <taxon>Embryophyta</taxon>
        <taxon>Tracheophyta</taxon>
        <taxon>Spermatophyta</taxon>
        <taxon>Magnoliopsida</taxon>
        <taxon>eudicotyledons</taxon>
        <taxon>Gunneridae</taxon>
        <taxon>Pentapetalae</taxon>
        <taxon>asterids</taxon>
        <taxon>lamiids</taxon>
        <taxon>Solanales</taxon>
        <taxon>Convolvulaceae</taxon>
        <taxon>Cuscuteae</taxon>
        <taxon>Cuscuta</taxon>
        <taxon>Cuscuta subgen. Cuscuta</taxon>
    </lineage>
</organism>
<name>A0AAV0CDG4_9ASTE</name>
<dbReference type="Pfam" id="PF03732">
    <property type="entry name" value="Retrotrans_gag"/>
    <property type="match status" value="1"/>
</dbReference>
<gene>
    <name evidence="3" type="ORF">CEPIT_LOCUS3942</name>
</gene>
<comment type="caution">
    <text evidence="3">The sequence shown here is derived from an EMBL/GenBank/DDBJ whole genome shotgun (WGS) entry which is preliminary data.</text>
</comment>
<feature type="domain" description="Retrotransposon gag" evidence="2">
    <location>
        <begin position="115"/>
        <end position="208"/>
    </location>
</feature>
<protein>
    <recommendedName>
        <fullName evidence="2">Retrotransposon gag domain-containing protein</fullName>
    </recommendedName>
</protein>
<dbReference type="EMBL" id="CAMAPF010000021">
    <property type="protein sequence ID" value="CAH9071517.1"/>
    <property type="molecule type" value="Genomic_DNA"/>
</dbReference>
<reference evidence="3" key="1">
    <citation type="submission" date="2022-07" db="EMBL/GenBank/DDBJ databases">
        <authorList>
            <person name="Macas J."/>
            <person name="Novak P."/>
            <person name="Neumann P."/>
        </authorList>
    </citation>
    <scope>NUCLEOTIDE SEQUENCE</scope>
</reference>
<evidence type="ECO:0000256" key="1">
    <source>
        <dbReference type="SAM" id="MobiDB-lite"/>
    </source>
</evidence>
<keyword evidence="4" id="KW-1185">Reference proteome</keyword>
<dbReference type="AlphaFoldDB" id="A0AAV0CDG4"/>
<sequence>MEDKVQGLERQLEEQTLLNEKKFAETNQKLDVFLQLMQKKTVENLEDQSLHQISPVIQSAHGNFQPNSGNHARTPGFLPKIEFPNFSGINPRQWIQKCAKYFELCSIDNNQKVDLASLYLSGRAESWFTSYISVHKKVSWEQFVVDICARFNEELGSTVTEEFNRLQQFRSLDEYMDQFEQLRSLLLQRTERLPEEFFLDRFIGGLNPTIKSFVKAFKPRTLMQTMEYARLQENSLDALKKWGRGEGDKPVYRNIEKPTLPPYRSVVSQNAKGLLPKPITQVGEKKGLHNQVRRNLSARDIEERRRNNLCFYCDEGYYPGHKCSAQIYKLQIISIDGEKAFDLTEEEDEDLEENQHDELVGSSNSDWSVKKKMWSE</sequence>
<evidence type="ECO:0000313" key="4">
    <source>
        <dbReference type="Proteomes" id="UP001152523"/>
    </source>
</evidence>
<dbReference type="Proteomes" id="UP001152523">
    <property type="component" value="Unassembled WGS sequence"/>
</dbReference>